<feature type="compositionally biased region" description="Basic and acidic residues" evidence="9">
    <location>
        <begin position="330"/>
        <end position="365"/>
    </location>
</feature>
<proteinExistence type="inferred from homology"/>
<evidence type="ECO:0000313" key="13">
    <source>
        <dbReference type="Proteomes" id="UP000708208"/>
    </source>
</evidence>
<comment type="caution">
    <text evidence="12">The sequence shown here is derived from an EMBL/GenBank/DDBJ whole genome shotgun (WGS) entry which is preliminary data.</text>
</comment>
<feature type="transmembrane region" description="Helical" evidence="10">
    <location>
        <begin position="12"/>
        <end position="34"/>
    </location>
</feature>
<keyword evidence="5" id="KW-0297">G-protein coupled receptor</keyword>
<evidence type="ECO:0000256" key="3">
    <source>
        <dbReference type="ARBA" id="ARBA00022692"/>
    </source>
</evidence>
<protein>
    <recommendedName>
        <fullName evidence="11">G-protein coupled receptors family 1 profile domain-containing protein</fullName>
    </recommendedName>
</protein>
<keyword evidence="6 10" id="KW-0472">Membrane</keyword>
<evidence type="ECO:0000256" key="8">
    <source>
        <dbReference type="ARBA" id="ARBA00023224"/>
    </source>
</evidence>
<feature type="transmembrane region" description="Helical" evidence="10">
    <location>
        <begin position="545"/>
        <end position="562"/>
    </location>
</feature>
<reference evidence="12" key="1">
    <citation type="submission" date="2021-06" db="EMBL/GenBank/DDBJ databases">
        <authorList>
            <person name="Hodson N. C."/>
            <person name="Mongue J. A."/>
            <person name="Jaron S. K."/>
        </authorList>
    </citation>
    <scope>NUCLEOTIDE SEQUENCE</scope>
</reference>
<evidence type="ECO:0000256" key="9">
    <source>
        <dbReference type="SAM" id="MobiDB-lite"/>
    </source>
</evidence>
<dbReference type="PROSITE" id="PS50262">
    <property type="entry name" value="G_PROTEIN_RECEP_F1_2"/>
    <property type="match status" value="1"/>
</dbReference>
<keyword evidence="3 10" id="KW-0812">Transmembrane</keyword>
<organism evidence="12 13">
    <name type="scientific">Allacma fusca</name>
    <dbReference type="NCBI Taxonomy" id="39272"/>
    <lineage>
        <taxon>Eukaryota</taxon>
        <taxon>Metazoa</taxon>
        <taxon>Ecdysozoa</taxon>
        <taxon>Arthropoda</taxon>
        <taxon>Hexapoda</taxon>
        <taxon>Collembola</taxon>
        <taxon>Symphypleona</taxon>
        <taxon>Sminthuridae</taxon>
        <taxon>Allacma</taxon>
    </lineage>
</organism>
<evidence type="ECO:0000313" key="12">
    <source>
        <dbReference type="EMBL" id="CAG7817562.1"/>
    </source>
</evidence>
<evidence type="ECO:0000259" key="11">
    <source>
        <dbReference type="PROSITE" id="PS50262"/>
    </source>
</evidence>
<keyword evidence="13" id="KW-1185">Reference proteome</keyword>
<feature type="domain" description="G-protein coupled receptors family 1 profile" evidence="11">
    <location>
        <begin position="26"/>
        <end position="603"/>
    </location>
</feature>
<dbReference type="Proteomes" id="UP000708208">
    <property type="component" value="Unassembled WGS sequence"/>
</dbReference>
<feature type="region of interest" description="Disordered" evidence="9">
    <location>
        <begin position="485"/>
        <end position="537"/>
    </location>
</feature>
<accession>A0A8J2KQR5</accession>
<dbReference type="InterPro" id="IPR000276">
    <property type="entry name" value="GPCR_Rhodpsn"/>
</dbReference>
<gene>
    <name evidence="12" type="ORF">AFUS01_LOCUS28121</name>
</gene>
<dbReference type="PANTHER" id="PTHR24235:SF12">
    <property type="entry name" value="G-PROTEIN COUPLED RECEPTORS FAMILY 1 PROFILE DOMAIN-CONTAINING PROTEIN"/>
    <property type="match status" value="1"/>
</dbReference>
<evidence type="ECO:0000256" key="2">
    <source>
        <dbReference type="ARBA" id="ARBA00010663"/>
    </source>
</evidence>
<evidence type="ECO:0000256" key="5">
    <source>
        <dbReference type="ARBA" id="ARBA00023040"/>
    </source>
</evidence>
<dbReference type="InterPro" id="IPR017452">
    <property type="entry name" value="GPCR_Rhodpsn_7TM"/>
</dbReference>
<evidence type="ECO:0000256" key="4">
    <source>
        <dbReference type="ARBA" id="ARBA00022989"/>
    </source>
</evidence>
<dbReference type="SUPFAM" id="SSF81321">
    <property type="entry name" value="Family A G protein-coupled receptor-like"/>
    <property type="match status" value="1"/>
</dbReference>
<dbReference type="OrthoDB" id="9046662at2759"/>
<feature type="transmembrane region" description="Helical" evidence="10">
    <location>
        <begin position="582"/>
        <end position="606"/>
    </location>
</feature>
<feature type="transmembrane region" description="Helical" evidence="10">
    <location>
        <begin position="124"/>
        <end position="145"/>
    </location>
</feature>
<dbReference type="PANTHER" id="PTHR24235">
    <property type="entry name" value="NEUROPEPTIDE Y RECEPTOR"/>
    <property type="match status" value="1"/>
</dbReference>
<evidence type="ECO:0000256" key="7">
    <source>
        <dbReference type="ARBA" id="ARBA00023170"/>
    </source>
</evidence>
<sequence length="662" mass="73473">HRVLDKHFLNALIVIYVVLMVTGLFSNTMVWIVVARRAQMRTPRNFYVVNLTVSDITLCLISMPFTLINFIQMQWKLGVVLCKLVPVVQGTNIFVSTGTVMAIALDRYFTIVRSCGAPQDKYRVLLSIAVIWIVSCLFVFPILIYQGLVEETIGNYIVGRHCIEKWPSSSMRAAYTIGLLVFQLLIPILVLAGVHVAIANHLNSHKFAPTSENAGSCKSKFSKRSFLRSGKSKRKESMARANESSVMVDGPTKCTILNGSDNTLYNIPLNDLQEDECQFLPQGLDTYPLNPISPMHRGHADHSETNFLPLVSTGAEEKKRASPSSLTDPSGRKFSESRKSGESKMSGESRNFGESRKSGESRRSSESLVVQESLTNYGGQRGLREIDRISNYNARSPLNVNFKSNIGVCITFREFCQLSTGKGSNGCSRPSPRILESHNNMELGISEDGKRTGRERKLSEIGNMGLEQETILGNEISLDRTCRLGRGSMVGDQTDSGRDEGQGRKKSNNGPLTIVPTPPSKSPNNPAAGATKRTKKELARNKRTTIILLSVAVIFTISWMPWHLLTLWADLHPNFTSTKNLYMLYAVCHIIAMTSAVTNAVLYGWLNTNLRRELMQVRAVLPSSSPSILPGFPLNEIYSAFSFIKKPPVLSNPTSFHFPSQN</sequence>
<dbReference type="GO" id="GO:0004930">
    <property type="term" value="F:G protein-coupled receptor activity"/>
    <property type="evidence" value="ECO:0007669"/>
    <property type="project" value="UniProtKB-KW"/>
</dbReference>
<feature type="non-terminal residue" evidence="12">
    <location>
        <position position="1"/>
    </location>
</feature>
<keyword evidence="7" id="KW-0675">Receptor</keyword>
<dbReference type="Pfam" id="PF00001">
    <property type="entry name" value="7tm_1"/>
    <property type="match status" value="1"/>
</dbReference>
<keyword evidence="8" id="KW-0807">Transducer</keyword>
<feature type="region of interest" description="Disordered" evidence="9">
    <location>
        <begin position="314"/>
        <end position="373"/>
    </location>
</feature>
<dbReference type="EMBL" id="CAJVCH010397355">
    <property type="protein sequence ID" value="CAG7817562.1"/>
    <property type="molecule type" value="Genomic_DNA"/>
</dbReference>
<comment type="subcellular location">
    <subcellularLocation>
        <location evidence="1">Membrane</location>
        <topology evidence="1">Multi-pass membrane protein</topology>
    </subcellularLocation>
</comment>
<name>A0A8J2KQR5_9HEXA</name>
<evidence type="ECO:0000256" key="10">
    <source>
        <dbReference type="SAM" id="Phobius"/>
    </source>
</evidence>
<dbReference type="GO" id="GO:0016020">
    <property type="term" value="C:membrane"/>
    <property type="evidence" value="ECO:0007669"/>
    <property type="project" value="UniProtKB-SubCell"/>
</dbReference>
<feature type="transmembrane region" description="Helical" evidence="10">
    <location>
        <begin position="173"/>
        <end position="198"/>
    </location>
</feature>
<evidence type="ECO:0000256" key="6">
    <source>
        <dbReference type="ARBA" id="ARBA00023136"/>
    </source>
</evidence>
<feature type="transmembrane region" description="Helical" evidence="10">
    <location>
        <begin position="91"/>
        <end position="112"/>
    </location>
</feature>
<dbReference type="PROSITE" id="PS00237">
    <property type="entry name" value="G_PROTEIN_RECEP_F1_1"/>
    <property type="match status" value="1"/>
</dbReference>
<evidence type="ECO:0000256" key="1">
    <source>
        <dbReference type="ARBA" id="ARBA00004141"/>
    </source>
</evidence>
<comment type="similarity">
    <text evidence="2">Belongs to the G-protein coupled receptor 1 family.</text>
</comment>
<feature type="transmembrane region" description="Helical" evidence="10">
    <location>
        <begin position="46"/>
        <end position="71"/>
    </location>
</feature>
<dbReference type="AlphaFoldDB" id="A0A8J2KQR5"/>
<keyword evidence="4 10" id="KW-1133">Transmembrane helix</keyword>